<dbReference type="PANTHER" id="PTHR43133:SF62">
    <property type="entry name" value="RNA POLYMERASE SIGMA FACTOR SIGZ"/>
    <property type="match status" value="1"/>
</dbReference>
<proteinExistence type="inferred from homology"/>
<dbReference type="SUPFAM" id="SSF88659">
    <property type="entry name" value="Sigma3 and sigma4 domains of RNA polymerase sigma factors"/>
    <property type="match status" value="1"/>
</dbReference>
<dbReference type="InterPro" id="IPR014284">
    <property type="entry name" value="RNA_pol_sigma-70_dom"/>
</dbReference>
<feature type="domain" description="RNA polymerase sigma factor 70 region 4 type 2" evidence="7">
    <location>
        <begin position="114"/>
        <end position="164"/>
    </location>
</feature>
<reference evidence="8 9" key="1">
    <citation type="submission" date="2020-08" db="EMBL/GenBank/DDBJ databases">
        <title>Genomic Encyclopedia of Type Strains, Phase IV (KMG-IV): sequencing the most valuable type-strain genomes for metagenomic binning, comparative biology and taxonomic classification.</title>
        <authorList>
            <person name="Goeker M."/>
        </authorList>
    </citation>
    <scope>NUCLEOTIDE SEQUENCE [LARGE SCALE GENOMIC DNA]</scope>
    <source>
        <strain evidence="8 9">DSM 27244</strain>
    </source>
</reference>
<keyword evidence="4" id="KW-0804">Transcription</keyword>
<evidence type="ECO:0000256" key="4">
    <source>
        <dbReference type="ARBA" id="ARBA00023163"/>
    </source>
</evidence>
<dbReference type="Gene3D" id="1.10.10.10">
    <property type="entry name" value="Winged helix-like DNA-binding domain superfamily/Winged helix DNA-binding domain"/>
    <property type="match status" value="1"/>
</dbReference>
<dbReference type="GO" id="GO:0006352">
    <property type="term" value="P:DNA-templated transcription initiation"/>
    <property type="evidence" value="ECO:0007669"/>
    <property type="project" value="InterPro"/>
</dbReference>
<dbReference type="Pfam" id="PF08281">
    <property type="entry name" value="Sigma70_r4_2"/>
    <property type="match status" value="1"/>
</dbReference>
<name>A0A7W9EH72_9SPHN</name>
<accession>A0A7W9EH72</accession>
<evidence type="ECO:0000259" key="7">
    <source>
        <dbReference type="Pfam" id="PF08281"/>
    </source>
</evidence>
<dbReference type="InterPro" id="IPR013324">
    <property type="entry name" value="RNA_pol_sigma_r3/r4-like"/>
</dbReference>
<keyword evidence="3" id="KW-0731">Sigma factor</keyword>
<keyword evidence="9" id="KW-1185">Reference proteome</keyword>
<dbReference type="GO" id="GO:0003677">
    <property type="term" value="F:DNA binding"/>
    <property type="evidence" value="ECO:0007669"/>
    <property type="project" value="InterPro"/>
</dbReference>
<feature type="region of interest" description="Disordered" evidence="5">
    <location>
        <begin position="82"/>
        <end position="105"/>
    </location>
</feature>
<dbReference type="InterPro" id="IPR036388">
    <property type="entry name" value="WH-like_DNA-bd_sf"/>
</dbReference>
<dbReference type="InterPro" id="IPR013249">
    <property type="entry name" value="RNA_pol_sigma70_r4_t2"/>
</dbReference>
<dbReference type="PANTHER" id="PTHR43133">
    <property type="entry name" value="RNA POLYMERASE ECF-TYPE SIGMA FACTO"/>
    <property type="match status" value="1"/>
</dbReference>
<evidence type="ECO:0000256" key="3">
    <source>
        <dbReference type="ARBA" id="ARBA00023082"/>
    </source>
</evidence>
<evidence type="ECO:0000256" key="1">
    <source>
        <dbReference type="ARBA" id="ARBA00010641"/>
    </source>
</evidence>
<dbReference type="InterPro" id="IPR007627">
    <property type="entry name" value="RNA_pol_sigma70_r2"/>
</dbReference>
<protein>
    <submittedName>
        <fullName evidence="8">RNA polymerase sigma-70 factor (ECF subfamily)</fullName>
    </submittedName>
</protein>
<dbReference type="SUPFAM" id="SSF88946">
    <property type="entry name" value="Sigma2 domain of RNA polymerase sigma factors"/>
    <property type="match status" value="1"/>
</dbReference>
<evidence type="ECO:0000313" key="9">
    <source>
        <dbReference type="Proteomes" id="UP000557739"/>
    </source>
</evidence>
<dbReference type="InterPro" id="IPR013325">
    <property type="entry name" value="RNA_pol_sigma_r2"/>
</dbReference>
<dbReference type="EMBL" id="JACIJJ010000001">
    <property type="protein sequence ID" value="MBB5697858.1"/>
    <property type="molecule type" value="Genomic_DNA"/>
</dbReference>
<evidence type="ECO:0000256" key="5">
    <source>
        <dbReference type="SAM" id="MobiDB-lite"/>
    </source>
</evidence>
<dbReference type="NCBIfam" id="TIGR02937">
    <property type="entry name" value="sigma70-ECF"/>
    <property type="match status" value="1"/>
</dbReference>
<comment type="similarity">
    <text evidence="1">Belongs to the sigma-70 factor family. ECF subfamily.</text>
</comment>
<dbReference type="RefSeq" id="WP_246359294.1">
    <property type="nucleotide sequence ID" value="NZ_JACIJJ010000001.1"/>
</dbReference>
<dbReference type="GO" id="GO:0016987">
    <property type="term" value="F:sigma factor activity"/>
    <property type="evidence" value="ECO:0007669"/>
    <property type="project" value="UniProtKB-KW"/>
</dbReference>
<dbReference type="AlphaFoldDB" id="A0A7W9EH72"/>
<dbReference type="Proteomes" id="UP000557739">
    <property type="component" value="Unassembled WGS sequence"/>
</dbReference>
<dbReference type="Gene3D" id="1.10.1740.10">
    <property type="match status" value="1"/>
</dbReference>
<dbReference type="InterPro" id="IPR039425">
    <property type="entry name" value="RNA_pol_sigma-70-like"/>
</dbReference>
<sequence>MRLNDDLALAAAGDRVAFARIYADTSHKLFGIVLRLVHDKETAEDVLQEVYLKIWDRAGSFDPARASPITWMATIARNSAIDSQRRRDRRREDGEPADSADASVSGDPDLRIGLARCMTLLEDHQRQFIRSAFFDGYSYAEMATHASVPLGTMKSWVRRGLERLRVCLDAD</sequence>
<keyword evidence="2" id="KW-0805">Transcription regulation</keyword>
<evidence type="ECO:0000259" key="6">
    <source>
        <dbReference type="Pfam" id="PF04542"/>
    </source>
</evidence>
<organism evidence="8 9">
    <name type="scientific">Sphingomonas yantingensis</name>
    <dbReference type="NCBI Taxonomy" id="1241761"/>
    <lineage>
        <taxon>Bacteria</taxon>
        <taxon>Pseudomonadati</taxon>
        <taxon>Pseudomonadota</taxon>
        <taxon>Alphaproteobacteria</taxon>
        <taxon>Sphingomonadales</taxon>
        <taxon>Sphingomonadaceae</taxon>
        <taxon>Sphingomonas</taxon>
    </lineage>
</organism>
<feature type="domain" description="RNA polymerase sigma-70 region 2" evidence="6">
    <location>
        <begin position="25"/>
        <end position="90"/>
    </location>
</feature>
<dbReference type="Pfam" id="PF04542">
    <property type="entry name" value="Sigma70_r2"/>
    <property type="match status" value="1"/>
</dbReference>
<comment type="caution">
    <text evidence="8">The sequence shown here is derived from an EMBL/GenBank/DDBJ whole genome shotgun (WGS) entry which is preliminary data.</text>
</comment>
<evidence type="ECO:0000256" key="2">
    <source>
        <dbReference type="ARBA" id="ARBA00023015"/>
    </source>
</evidence>
<evidence type="ECO:0000313" key="8">
    <source>
        <dbReference type="EMBL" id="MBB5697858.1"/>
    </source>
</evidence>
<gene>
    <name evidence="8" type="ORF">FHR19_001183</name>
</gene>